<accession>A0A081NLE2</accession>
<dbReference type="GO" id="GO:0016811">
    <property type="term" value="F:hydrolase activity, acting on carbon-nitrogen (but not peptide) bonds, in linear amides"/>
    <property type="evidence" value="ECO:0007669"/>
    <property type="project" value="InterPro"/>
</dbReference>
<dbReference type="InterPro" id="IPR016708">
    <property type="entry name" value="Aspartoacylase"/>
</dbReference>
<feature type="binding site" evidence="6">
    <location>
        <position position="15"/>
    </location>
    <ligand>
        <name>Zn(2+)</name>
        <dbReference type="ChEBI" id="CHEBI:29105"/>
    </ligand>
</feature>
<feature type="domain" description="AstE/AspA barrel-sandwich hybrid" evidence="7">
    <location>
        <begin position="203"/>
        <end position="282"/>
    </location>
</feature>
<dbReference type="PIRSF" id="PIRSF018001">
    <property type="entry name" value="Aspartoacylase"/>
    <property type="match status" value="1"/>
</dbReference>
<evidence type="ECO:0000256" key="1">
    <source>
        <dbReference type="ARBA" id="ARBA00006173"/>
    </source>
</evidence>
<evidence type="ECO:0000256" key="2">
    <source>
        <dbReference type="ARBA" id="ARBA00022723"/>
    </source>
</evidence>
<proteinExistence type="inferred from homology"/>
<evidence type="ECO:0000259" key="8">
    <source>
        <dbReference type="Pfam" id="PF24827"/>
    </source>
</evidence>
<keyword evidence="4 6" id="KW-0862">Zinc</keyword>
<evidence type="ECO:0000313" key="9">
    <source>
        <dbReference type="EMBL" id="KEQ19265.1"/>
    </source>
</evidence>
<sequence>MIKKITIVGGTHGNELIGPYLIRKLEQDKSFSQSAIPVDYLLANTEACKRASRFIDADLNRSFTDEILNNNDDSVYEHRRAREINQLLGPKANNDRFIIDLHSTTSNMGMTLIVRDQAAFNLQAASYVQQHMPDVKVILSDRDKSFSRTLNSLSDYAMAIEVGPLPNGVLRHDQFAETEVVIKHLIDFTLMRHSQQPTALPRTIDVYKVTERIQYPKSDDGHLSAMVHDSLQDKDFEGLKPGMPLFQNMDGTVTHYEGEPGFPIFINEAAYYYENTALVITRQETIALTG</sequence>
<dbReference type="RefSeq" id="WP_034832997.1">
    <property type="nucleotide sequence ID" value="NZ_JOKH01000001.1"/>
</dbReference>
<evidence type="ECO:0000256" key="4">
    <source>
        <dbReference type="ARBA" id="ARBA00022833"/>
    </source>
</evidence>
<gene>
    <name evidence="9" type="ORF">GZ78_04580</name>
</gene>
<dbReference type="SUPFAM" id="SSF53187">
    <property type="entry name" value="Zn-dependent exopeptidases"/>
    <property type="match status" value="1"/>
</dbReference>
<dbReference type="NCBIfam" id="NF002601">
    <property type="entry name" value="PRK02259.1"/>
    <property type="match status" value="1"/>
</dbReference>
<protein>
    <recommendedName>
        <fullName evidence="11">Aspartoacylase</fullName>
    </recommendedName>
</protein>
<feature type="domain" description="Succinylglutamate desuccinylase/Aspartoacylase catalytic" evidence="8">
    <location>
        <begin position="3"/>
        <end position="188"/>
    </location>
</feature>
<dbReference type="InterPro" id="IPR007036">
    <property type="entry name" value="Aste_AspA_hybrid_dom"/>
</dbReference>
<dbReference type="OrthoDB" id="531770at2"/>
<comment type="similarity">
    <text evidence="1">Belongs to the AspA/AstE family. Aspartoacylase subfamily.</text>
</comment>
<dbReference type="Pfam" id="PF04952">
    <property type="entry name" value="AstE_AspA_hybrid"/>
    <property type="match status" value="1"/>
</dbReference>
<dbReference type="CDD" id="cd06909">
    <property type="entry name" value="M14_ASPA"/>
    <property type="match status" value="1"/>
</dbReference>
<dbReference type="Gene3D" id="2.20.25.160">
    <property type="match status" value="1"/>
</dbReference>
<dbReference type="InterPro" id="IPR055438">
    <property type="entry name" value="AstE_AspA_cat"/>
</dbReference>
<dbReference type="Proteomes" id="UP000028073">
    <property type="component" value="Unassembled WGS sequence"/>
</dbReference>
<dbReference type="GO" id="GO:0016788">
    <property type="term" value="F:hydrolase activity, acting on ester bonds"/>
    <property type="evidence" value="ECO:0007669"/>
    <property type="project" value="InterPro"/>
</dbReference>
<dbReference type="GO" id="GO:0005829">
    <property type="term" value="C:cytosol"/>
    <property type="evidence" value="ECO:0007669"/>
    <property type="project" value="TreeGrafter"/>
</dbReference>
<name>A0A081NLE2_9GAMM</name>
<feature type="binding site" evidence="6">
    <location>
        <position position="12"/>
    </location>
    <ligand>
        <name>Zn(2+)</name>
        <dbReference type="ChEBI" id="CHEBI:29105"/>
    </ligand>
</feature>
<organism evidence="9 10">
    <name type="scientific">Endozoicomonas numazuensis</name>
    <dbReference type="NCBI Taxonomy" id="1137799"/>
    <lineage>
        <taxon>Bacteria</taxon>
        <taxon>Pseudomonadati</taxon>
        <taxon>Pseudomonadota</taxon>
        <taxon>Gammaproteobacteria</taxon>
        <taxon>Oceanospirillales</taxon>
        <taxon>Endozoicomonadaceae</taxon>
        <taxon>Endozoicomonas</taxon>
    </lineage>
</organism>
<reference evidence="9 10" key="1">
    <citation type="submission" date="2014-06" db="EMBL/GenBank/DDBJ databases">
        <title>Whole Genome Sequences of Three Symbiotic Endozoicomonas Bacteria.</title>
        <authorList>
            <person name="Neave M.J."/>
            <person name="Apprill A."/>
            <person name="Voolstra C.R."/>
        </authorList>
    </citation>
    <scope>NUCLEOTIDE SEQUENCE [LARGE SCALE GENOMIC DNA]</scope>
    <source>
        <strain evidence="9 10">DSM 25634</strain>
    </source>
</reference>
<dbReference type="AlphaFoldDB" id="A0A081NLE2"/>
<keyword evidence="2 6" id="KW-0479">Metal-binding</keyword>
<evidence type="ECO:0000256" key="6">
    <source>
        <dbReference type="PIRSR" id="PIRSR018001-3"/>
    </source>
</evidence>
<dbReference type="STRING" id="1137799.GZ78_04580"/>
<dbReference type="GO" id="GO:0046872">
    <property type="term" value="F:metal ion binding"/>
    <property type="evidence" value="ECO:0007669"/>
    <property type="project" value="UniProtKB-KW"/>
</dbReference>
<evidence type="ECO:0000256" key="3">
    <source>
        <dbReference type="ARBA" id="ARBA00022801"/>
    </source>
</evidence>
<keyword evidence="10" id="KW-1185">Reference proteome</keyword>
<comment type="caution">
    <text evidence="9">The sequence shown here is derived from an EMBL/GenBank/DDBJ whole genome shotgun (WGS) entry which is preliminary data.</text>
</comment>
<evidence type="ECO:0000313" key="10">
    <source>
        <dbReference type="Proteomes" id="UP000028073"/>
    </source>
</evidence>
<comment type="cofactor">
    <cofactor evidence="6">
        <name>Zn(2+)</name>
        <dbReference type="ChEBI" id="CHEBI:29105"/>
    </cofactor>
    <text evidence="6">Binds 1 zinc ion per subunit.</text>
</comment>
<evidence type="ECO:0000259" key="7">
    <source>
        <dbReference type="Pfam" id="PF04952"/>
    </source>
</evidence>
<evidence type="ECO:0000256" key="5">
    <source>
        <dbReference type="PIRSR" id="PIRSR018001-1"/>
    </source>
</evidence>
<dbReference type="HAMAP" id="MF_00704">
    <property type="entry name" value="Aspartoacylase"/>
    <property type="match status" value="1"/>
</dbReference>
<dbReference type="PANTHER" id="PTHR15162">
    <property type="entry name" value="ASPARTOACYLASE"/>
    <property type="match status" value="1"/>
</dbReference>
<dbReference type="Gene3D" id="3.40.630.10">
    <property type="entry name" value="Zn peptidases"/>
    <property type="match status" value="1"/>
</dbReference>
<dbReference type="InterPro" id="IPR050178">
    <property type="entry name" value="AspA/AstE_fam"/>
</dbReference>
<dbReference type="PANTHER" id="PTHR15162:SF7">
    <property type="entry name" value="SUCCINYLGLUTAMATE DESUCCINYLASE"/>
    <property type="match status" value="1"/>
</dbReference>
<dbReference type="eggNOG" id="COG2988">
    <property type="taxonomic scope" value="Bacteria"/>
</dbReference>
<dbReference type="EMBL" id="JOKH01000001">
    <property type="protein sequence ID" value="KEQ19265.1"/>
    <property type="molecule type" value="Genomic_DNA"/>
</dbReference>
<feature type="binding site" evidence="6">
    <location>
        <position position="102"/>
    </location>
    <ligand>
        <name>Zn(2+)</name>
        <dbReference type="ChEBI" id="CHEBI:29105"/>
    </ligand>
</feature>
<feature type="active site" description="Proton donor/acceptor" evidence="5">
    <location>
        <position position="161"/>
    </location>
</feature>
<keyword evidence="3" id="KW-0378">Hydrolase</keyword>
<evidence type="ECO:0008006" key="11">
    <source>
        <dbReference type="Google" id="ProtNLM"/>
    </source>
</evidence>
<dbReference type="Pfam" id="PF24827">
    <property type="entry name" value="AstE_AspA_cat"/>
    <property type="match status" value="1"/>
</dbReference>